<keyword evidence="2" id="KW-0028">Amino-acid biosynthesis</keyword>
<keyword evidence="3 5" id="KW-0560">Oxidoreductase</keyword>
<dbReference type="RefSeq" id="WP_237891871.1">
    <property type="nucleotide sequence ID" value="NZ_JAKLTY010000038.1"/>
</dbReference>
<dbReference type="InterPro" id="IPR036291">
    <property type="entry name" value="NAD(P)-bd_dom_sf"/>
</dbReference>
<dbReference type="Pfam" id="PF00389">
    <property type="entry name" value="2-Hacid_dh"/>
    <property type="match status" value="1"/>
</dbReference>
<keyword evidence="4" id="KW-0520">NAD</keyword>
<dbReference type="CDD" id="cd12169">
    <property type="entry name" value="PGDH_like_1"/>
    <property type="match status" value="1"/>
</dbReference>
<organism evidence="8 9">
    <name type="scientific">Bradyrhizobium zhengyangense</name>
    <dbReference type="NCBI Taxonomy" id="2911009"/>
    <lineage>
        <taxon>Bacteria</taxon>
        <taxon>Pseudomonadati</taxon>
        <taxon>Pseudomonadota</taxon>
        <taxon>Alphaproteobacteria</taxon>
        <taxon>Hyphomicrobiales</taxon>
        <taxon>Nitrobacteraceae</taxon>
        <taxon>Bradyrhizobium</taxon>
    </lineage>
</organism>
<evidence type="ECO:0000256" key="4">
    <source>
        <dbReference type="ARBA" id="ARBA00023027"/>
    </source>
</evidence>
<comment type="caution">
    <text evidence="8">The sequence shown here is derived from an EMBL/GenBank/DDBJ whole genome shotgun (WGS) entry which is preliminary data.</text>
</comment>
<gene>
    <name evidence="8" type="ORF">L6654_37095</name>
</gene>
<dbReference type="GO" id="GO:0016616">
    <property type="term" value="F:oxidoreductase activity, acting on the CH-OH group of donors, NAD or NADP as acceptor"/>
    <property type="evidence" value="ECO:0007669"/>
    <property type="project" value="InterPro"/>
</dbReference>
<reference evidence="8" key="1">
    <citation type="submission" date="2022-01" db="EMBL/GenBank/DDBJ databases">
        <title>Genome sequnece data of strain Bradyrhizobium sp. nov.</title>
        <authorList>
            <person name="Zhang J."/>
        </authorList>
    </citation>
    <scope>NUCLEOTIDE SEQUENCE</scope>
    <source>
        <strain evidence="8">WYCCWR 13023</strain>
    </source>
</reference>
<dbReference type="Pfam" id="PF02826">
    <property type="entry name" value="2-Hacid_dh_C"/>
    <property type="match status" value="1"/>
</dbReference>
<comment type="similarity">
    <text evidence="1 5">Belongs to the D-isomer specific 2-hydroxyacid dehydrogenase family.</text>
</comment>
<dbReference type="EMBL" id="JAKLTY010000038">
    <property type="protein sequence ID" value="MCG2632238.1"/>
    <property type="molecule type" value="Genomic_DNA"/>
</dbReference>
<evidence type="ECO:0000256" key="2">
    <source>
        <dbReference type="ARBA" id="ARBA00022605"/>
    </source>
</evidence>
<evidence type="ECO:0000313" key="8">
    <source>
        <dbReference type="EMBL" id="MCG2632238.1"/>
    </source>
</evidence>
<name>A0A9X1RJ00_9BRAD</name>
<evidence type="ECO:0000256" key="1">
    <source>
        <dbReference type="ARBA" id="ARBA00005854"/>
    </source>
</evidence>
<dbReference type="InterPro" id="IPR029752">
    <property type="entry name" value="D-isomer_DH_CS1"/>
</dbReference>
<accession>A0A9X1RJ00</accession>
<sequence length="320" mass="34642">MTRLRCAILDDYFNLALDVADWSKLSDRIDTTVFSHPFASEQAAASALADFEIICAMRERTAFPRSLFDKLPKLKLLLTSGMRNAAIDMEAAKAKGIALAGTQYSRDPTAPLTMGLILELTRGIGRENARMHAGEPWQTFAGVEIEGLTLGVVGLGKLGTKMAGIAKAFGMNVIAWSPNLTPEKCAAAGVGYATKEELFAKADIITIHVVLSDRSRGLVSRADLARMKPTALLVNTARGPIVDEAALLEALQQRRIAGAGLDVFSVEPLPLDHPFRKLDNLVLTPHLGYATEDGLRIHYGQMVEAIDAFTKGNEMPRKLA</sequence>
<evidence type="ECO:0000259" key="6">
    <source>
        <dbReference type="Pfam" id="PF00389"/>
    </source>
</evidence>
<dbReference type="InterPro" id="IPR006139">
    <property type="entry name" value="D-isomer_2_OHA_DH_cat_dom"/>
</dbReference>
<dbReference type="InterPro" id="IPR029753">
    <property type="entry name" value="D-isomer_DH_CS"/>
</dbReference>
<evidence type="ECO:0000256" key="3">
    <source>
        <dbReference type="ARBA" id="ARBA00023002"/>
    </source>
</evidence>
<dbReference type="GO" id="GO:0051287">
    <property type="term" value="F:NAD binding"/>
    <property type="evidence" value="ECO:0007669"/>
    <property type="project" value="InterPro"/>
</dbReference>
<dbReference type="AlphaFoldDB" id="A0A9X1RJ00"/>
<dbReference type="PROSITE" id="PS00671">
    <property type="entry name" value="D_2_HYDROXYACID_DH_3"/>
    <property type="match status" value="1"/>
</dbReference>
<evidence type="ECO:0000313" key="9">
    <source>
        <dbReference type="Proteomes" id="UP001139054"/>
    </source>
</evidence>
<evidence type="ECO:0000259" key="7">
    <source>
        <dbReference type="Pfam" id="PF02826"/>
    </source>
</evidence>
<dbReference type="PANTHER" id="PTHR42789:SF1">
    <property type="entry name" value="D-ISOMER SPECIFIC 2-HYDROXYACID DEHYDROGENASE FAMILY PROTEIN (AFU_ORTHOLOGUE AFUA_6G10090)"/>
    <property type="match status" value="1"/>
</dbReference>
<dbReference type="FunFam" id="3.40.50.720:FF:000203">
    <property type="entry name" value="D-3-phosphoglycerate dehydrogenase (SerA)"/>
    <property type="match status" value="1"/>
</dbReference>
<feature type="domain" description="D-isomer specific 2-hydroxyacid dehydrogenase NAD-binding" evidence="7">
    <location>
        <begin position="114"/>
        <end position="288"/>
    </location>
</feature>
<dbReference type="PROSITE" id="PS00065">
    <property type="entry name" value="D_2_HYDROXYACID_DH_1"/>
    <property type="match status" value="1"/>
</dbReference>
<feature type="domain" description="D-isomer specific 2-hydroxyacid dehydrogenase catalytic" evidence="6">
    <location>
        <begin position="32"/>
        <end position="317"/>
    </location>
</feature>
<proteinExistence type="inferred from homology"/>
<dbReference type="InterPro" id="IPR006140">
    <property type="entry name" value="D-isomer_DH_NAD-bd"/>
</dbReference>
<evidence type="ECO:0000256" key="5">
    <source>
        <dbReference type="RuleBase" id="RU003719"/>
    </source>
</evidence>
<dbReference type="SUPFAM" id="SSF52283">
    <property type="entry name" value="Formate/glycerate dehydrogenase catalytic domain-like"/>
    <property type="match status" value="1"/>
</dbReference>
<dbReference type="InterPro" id="IPR050857">
    <property type="entry name" value="D-2-hydroxyacid_DH"/>
</dbReference>
<dbReference type="PANTHER" id="PTHR42789">
    <property type="entry name" value="D-ISOMER SPECIFIC 2-HYDROXYACID DEHYDROGENASE FAMILY PROTEIN (AFU_ORTHOLOGUE AFUA_6G10090)"/>
    <property type="match status" value="1"/>
</dbReference>
<dbReference type="GO" id="GO:0008652">
    <property type="term" value="P:amino acid biosynthetic process"/>
    <property type="evidence" value="ECO:0007669"/>
    <property type="project" value="UniProtKB-KW"/>
</dbReference>
<dbReference type="SUPFAM" id="SSF51735">
    <property type="entry name" value="NAD(P)-binding Rossmann-fold domains"/>
    <property type="match status" value="1"/>
</dbReference>
<dbReference type="Proteomes" id="UP001139054">
    <property type="component" value="Unassembled WGS sequence"/>
</dbReference>
<protein>
    <submittedName>
        <fullName evidence="8">D-2-hydroxyacid dehydrogenase family protein</fullName>
    </submittedName>
</protein>
<dbReference type="Gene3D" id="3.40.50.720">
    <property type="entry name" value="NAD(P)-binding Rossmann-like Domain"/>
    <property type="match status" value="2"/>
</dbReference>